<comment type="catalytic activity">
    <reaction evidence="1">
        <text>ATP + protein L-histidine = ADP + protein N-phospho-L-histidine.</text>
        <dbReference type="EC" id="2.7.13.3"/>
    </reaction>
</comment>
<dbReference type="GeneID" id="57692706"/>
<dbReference type="InterPro" id="IPR011495">
    <property type="entry name" value="Sig_transdc_His_kin_sub2_dim/P"/>
</dbReference>
<dbReference type="GO" id="GO:0004673">
    <property type="term" value="F:protein histidine kinase activity"/>
    <property type="evidence" value="ECO:0007669"/>
    <property type="project" value="UniProtKB-EC"/>
</dbReference>
<evidence type="ECO:0000256" key="1">
    <source>
        <dbReference type="ARBA" id="ARBA00000085"/>
    </source>
</evidence>
<dbReference type="Gene3D" id="3.30.565.10">
    <property type="entry name" value="Histidine kinase-like ATPase, C-terminal domain"/>
    <property type="match status" value="1"/>
</dbReference>
<reference evidence="9" key="2">
    <citation type="submission" date="2019-11" db="EMBL/GenBank/DDBJ databases">
        <title>Whole genome comparisons of Staphylococcus agnetis isolates from cattle and chickens.</title>
        <authorList>
            <person name="Rhoads D."/>
            <person name="Shwani A."/>
            <person name="Adkins P."/>
            <person name="Calcutt M."/>
            <person name="Middleton J."/>
        </authorList>
    </citation>
    <scope>NUCLEOTIDE SEQUENCE</scope>
    <source>
        <strain evidence="9">1387</strain>
    </source>
</reference>
<keyword evidence="5" id="KW-0547">Nucleotide-binding</keyword>
<keyword evidence="3" id="KW-0597">Phosphoprotein</keyword>
<dbReference type="InterPro" id="IPR022066">
    <property type="entry name" value="PdtaS_GAF"/>
</dbReference>
<evidence type="ECO:0000313" key="11">
    <source>
        <dbReference type="Proteomes" id="UP000195208"/>
    </source>
</evidence>
<dbReference type="Gene3D" id="3.30.450.20">
    <property type="entry name" value="PAS domain"/>
    <property type="match status" value="1"/>
</dbReference>
<dbReference type="Pfam" id="PF12282">
    <property type="entry name" value="GAF_PdtaS"/>
    <property type="match status" value="1"/>
</dbReference>
<dbReference type="Gene3D" id="3.30.450.280">
    <property type="entry name" value="GAF domain"/>
    <property type="match status" value="1"/>
</dbReference>
<dbReference type="Pfam" id="PF07568">
    <property type="entry name" value="HisKA_2"/>
    <property type="match status" value="1"/>
</dbReference>
<evidence type="ECO:0000313" key="10">
    <source>
        <dbReference type="EMBL" id="OTW32055.1"/>
    </source>
</evidence>
<dbReference type="EMBL" id="NEFX01000002">
    <property type="protein sequence ID" value="OTW32055.1"/>
    <property type="molecule type" value="Genomic_DNA"/>
</dbReference>
<organism evidence="9 12">
    <name type="scientific">Staphylococcus agnetis</name>
    <dbReference type="NCBI Taxonomy" id="985762"/>
    <lineage>
        <taxon>Bacteria</taxon>
        <taxon>Bacillati</taxon>
        <taxon>Bacillota</taxon>
        <taxon>Bacilli</taxon>
        <taxon>Bacillales</taxon>
        <taxon>Staphylococcaceae</taxon>
        <taxon>Staphylococcus</taxon>
    </lineage>
</organism>
<gene>
    <name evidence="10" type="ORF">B9M88_01430</name>
    <name evidence="9" type="ORF">GLV84_03335</name>
</gene>
<reference evidence="10 11" key="1">
    <citation type="submission" date="2017-04" db="EMBL/GenBank/DDBJ databases">
        <title>Staphylococcus agnetis, a potential pathogen in the broiler production.</title>
        <authorList>
            <person name="Poulsen L."/>
        </authorList>
    </citation>
    <scope>NUCLEOTIDE SEQUENCE [LARGE SCALE GENOMIC DNA]</scope>
    <source>
        <strain evidence="10 11">723_310714_2_2_spleen</strain>
    </source>
</reference>
<dbReference type="RefSeq" id="WP_060551956.1">
    <property type="nucleotide sequence ID" value="NZ_CP009623.1"/>
</dbReference>
<dbReference type="PANTHER" id="PTHR41523">
    <property type="entry name" value="TWO-COMPONENT SYSTEM SENSOR PROTEIN"/>
    <property type="match status" value="1"/>
</dbReference>
<keyword evidence="11" id="KW-1185">Reference proteome</keyword>
<dbReference type="AlphaFoldDB" id="A0A2T4MH25"/>
<accession>A0A2T4MH25</accession>
<dbReference type="InterPro" id="IPR036890">
    <property type="entry name" value="HATPase_C_sf"/>
</dbReference>
<name>A0A2T4MH25_9STAP</name>
<dbReference type="EC" id="2.7.13.3" evidence="2"/>
<keyword evidence="4" id="KW-0808">Transferase</keyword>
<dbReference type="Proteomes" id="UP000195208">
    <property type="component" value="Unassembled WGS sequence"/>
</dbReference>
<dbReference type="SUPFAM" id="SSF55874">
    <property type="entry name" value="ATPase domain of HSP90 chaperone/DNA topoisomerase II/histidine kinase"/>
    <property type="match status" value="1"/>
</dbReference>
<evidence type="ECO:0000313" key="9">
    <source>
        <dbReference type="EMBL" id="NJI01892.1"/>
    </source>
</evidence>
<feature type="domain" description="Histidine kinase/HSP90-like ATPase" evidence="8">
    <location>
        <begin position="374"/>
        <end position="470"/>
    </location>
</feature>
<dbReference type="GO" id="GO:0005524">
    <property type="term" value="F:ATP binding"/>
    <property type="evidence" value="ECO:0007669"/>
    <property type="project" value="UniProtKB-KW"/>
</dbReference>
<keyword evidence="7" id="KW-0067">ATP-binding</keyword>
<dbReference type="SMART" id="SM00387">
    <property type="entry name" value="HATPase_c"/>
    <property type="match status" value="1"/>
</dbReference>
<evidence type="ECO:0000259" key="8">
    <source>
        <dbReference type="SMART" id="SM00387"/>
    </source>
</evidence>
<evidence type="ECO:0000256" key="2">
    <source>
        <dbReference type="ARBA" id="ARBA00012438"/>
    </source>
</evidence>
<dbReference type="PANTHER" id="PTHR41523:SF8">
    <property type="entry name" value="ETHYLENE RESPONSE SENSOR PROTEIN"/>
    <property type="match status" value="1"/>
</dbReference>
<proteinExistence type="predicted"/>
<dbReference type="OrthoDB" id="9767435at2"/>
<protein>
    <recommendedName>
        <fullName evidence="2">histidine kinase</fullName>
        <ecNumber evidence="2">2.7.13.3</ecNumber>
    </recommendedName>
</protein>
<keyword evidence="6" id="KW-0418">Kinase</keyword>
<dbReference type="EMBL" id="WMFL01000051">
    <property type="protein sequence ID" value="NJI01892.1"/>
    <property type="molecule type" value="Genomic_DNA"/>
</dbReference>
<comment type="caution">
    <text evidence="9">The sequence shown here is derived from an EMBL/GenBank/DDBJ whole genome shotgun (WGS) entry which is preliminary data.</text>
</comment>
<evidence type="ECO:0000256" key="4">
    <source>
        <dbReference type="ARBA" id="ARBA00022679"/>
    </source>
</evidence>
<sequence length="471" mass="53456">MSCVQDTLLTMTPLSFNEMNEIALVSQQLQLIANVNQCYAFIDCQSDITQNLIVVDEAFPEATEHPLYHSSVIGESVLESFEPAVYQSFKKGITVHNHRGLNQEGLLIEQNVSPIIYNARVIGVLVLEKNIRNLHIENYNRDVINRMTSLYSYAETVGSDFDMTLSNIIEDAVFCINEASEIKYFNIAAETLLRQIGTENTAFLNLKFDKVFPDLERFIYSKHSIEMMELELNQKFYVIKKIHTSFGSEKQIFVLFKDVSKLRHTEKALTSKTVAMKEVHHRVKNNLQTIASLIRLQMRHDIPENLQVYFKDTLNRILSIASVYEIILYESSNDSADIATLLKKIGNMVMTTLTTHSNIQITYQLQPSVYLSSNQSVALAIVYNEVLQNCLKHAFHQTQHGEIKVQLSTDNQNQIILSIEDNGDGISKSSQTSFGSKIIQLIVENDLEGTLNINSCQKGTQVIVMFDVHKG</sequence>
<evidence type="ECO:0000256" key="6">
    <source>
        <dbReference type="ARBA" id="ARBA00022777"/>
    </source>
</evidence>
<dbReference type="Pfam" id="PF02518">
    <property type="entry name" value="HATPase_c"/>
    <property type="match status" value="1"/>
</dbReference>
<evidence type="ECO:0000256" key="3">
    <source>
        <dbReference type="ARBA" id="ARBA00022553"/>
    </source>
</evidence>
<dbReference type="InterPro" id="IPR003594">
    <property type="entry name" value="HATPase_dom"/>
</dbReference>
<dbReference type="Proteomes" id="UP000646308">
    <property type="component" value="Unassembled WGS sequence"/>
</dbReference>
<dbReference type="InterPro" id="IPR038424">
    <property type="entry name" value="H_kinase_PdtaS_GAF_sf"/>
</dbReference>
<evidence type="ECO:0000256" key="5">
    <source>
        <dbReference type="ARBA" id="ARBA00022741"/>
    </source>
</evidence>
<evidence type="ECO:0000256" key="7">
    <source>
        <dbReference type="ARBA" id="ARBA00022840"/>
    </source>
</evidence>
<evidence type="ECO:0000313" key="12">
    <source>
        <dbReference type="Proteomes" id="UP000646308"/>
    </source>
</evidence>